<dbReference type="PANTHER" id="PTHR34700:SF4">
    <property type="entry name" value="PHAGE-LIKE ELEMENT PBSX PROTEIN XKDP"/>
    <property type="match status" value="1"/>
</dbReference>
<dbReference type="Proteomes" id="UP000246058">
    <property type="component" value="Chromosome"/>
</dbReference>
<sequence>MMTGLRRIVLSALVGGLAALGVILALIARRRPHRRLGAPVGDLGPDPAPVPRSRQAGGGRSLATGLLVLLLLVGLTGTIVGNRDALLGPGSRTTGGDGQPLAALSQPETGADAAPKVDTPARPGATPGPGGAAGIAPAKPSAPIVPSFDVVRVEPNGDAVIAGQAAPNAAVELLVDGKTAARARAGADGRFTFMPPTLPPGTSEIGLRATDAQGEARRSSANVAVVIPPSRDTRPLVAVTAPDRPTVVLSQPDRPAATGSGHGVELGGQALRDAGADAAKQGRKPVEHRAPNPRERPDGSEIGGRLATGVQAGASETDGAPTNRAGATASADSRGLADEPGPAARPLDGSATPVTIVSIDARDRGQLFVTARGAAGADVRFYLNDTLIAPATVGRDGSVTFTIGRGVGPGDYRVRLDSVDPLTGKVRDRAEVAFSAPDPGRDEVVAHAANPQDRAPVANGLGVSQRRPAGEAQARDVIPAGPADPTLSSGTGSPPPSDQPGTGTSEVYVPGIETARIARGDSLWKISRRTYGEGERYTLIYDANQDQIRDPDLIYPGQVFVLPGQGDLDTVPGADRDPKRD</sequence>
<dbReference type="InterPro" id="IPR052196">
    <property type="entry name" value="Bact_Kbp"/>
</dbReference>
<dbReference type="AlphaFoldDB" id="A0A2U8VLQ4"/>
<dbReference type="SMART" id="SM00257">
    <property type="entry name" value="LysM"/>
    <property type="match status" value="1"/>
</dbReference>
<feature type="compositionally biased region" description="Basic and acidic residues" evidence="1">
    <location>
        <begin position="284"/>
        <end position="299"/>
    </location>
</feature>
<feature type="region of interest" description="Disordered" evidence="1">
    <location>
        <begin position="449"/>
        <end position="506"/>
    </location>
</feature>
<gene>
    <name evidence="4" type="ORF">DK427_00915</name>
</gene>
<name>A0A2U8VLQ4_9HYPH</name>
<organism evidence="4 5">
    <name type="scientific">Methylobacterium radiodurans</name>
    <dbReference type="NCBI Taxonomy" id="2202828"/>
    <lineage>
        <taxon>Bacteria</taxon>
        <taxon>Pseudomonadati</taxon>
        <taxon>Pseudomonadota</taxon>
        <taxon>Alphaproteobacteria</taxon>
        <taxon>Hyphomicrobiales</taxon>
        <taxon>Methylobacteriaceae</taxon>
        <taxon>Methylobacterium</taxon>
    </lineage>
</organism>
<dbReference type="Gene3D" id="2.60.40.10">
    <property type="entry name" value="Immunoglobulins"/>
    <property type="match status" value="1"/>
</dbReference>
<dbReference type="PROSITE" id="PS51782">
    <property type="entry name" value="LYSM"/>
    <property type="match status" value="1"/>
</dbReference>
<dbReference type="KEGG" id="meti:DK427_00915"/>
<keyword evidence="5" id="KW-1185">Reference proteome</keyword>
<accession>A0A2U8VLQ4</accession>
<keyword evidence="2" id="KW-1133">Transmembrane helix</keyword>
<feature type="region of interest" description="Disordered" evidence="1">
    <location>
        <begin position="36"/>
        <end position="57"/>
    </location>
</feature>
<dbReference type="CDD" id="cd00118">
    <property type="entry name" value="LysM"/>
    <property type="match status" value="1"/>
</dbReference>
<dbReference type="Pfam" id="PF01476">
    <property type="entry name" value="LysM"/>
    <property type="match status" value="1"/>
</dbReference>
<keyword evidence="2" id="KW-0812">Transmembrane</keyword>
<dbReference type="InterPro" id="IPR018392">
    <property type="entry name" value="LysM"/>
</dbReference>
<dbReference type="InterPro" id="IPR013783">
    <property type="entry name" value="Ig-like_fold"/>
</dbReference>
<feature type="region of interest" description="Disordered" evidence="1">
    <location>
        <begin position="242"/>
        <end position="350"/>
    </location>
</feature>
<dbReference type="EMBL" id="CP029551">
    <property type="protein sequence ID" value="AWN34480.1"/>
    <property type="molecule type" value="Genomic_DNA"/>
</dbReference>
<evidence type="ECO:0000256" key="2">
    <source>
        <dbReference type="SAM" id="Phobius"/>
    </source>
</evidence>
<dbReference type="Gene3D" id="3.10.350.10">
    <property type="entry name" value="LysM domain"/>
    <property type="match status" value="1"/>
</dbReference>
<dbReference type="PANTHER" id="PTHR34700">
    <property type="entry name" value="POTASSIUM BINDING PROTEIN KBP"/>
    <property type="match status" value="1"/>
</dbReference>
<evidence type="ECO:0000256" key="1">
    <source>
        <dbReference type="SAM" id="MobiDB-lite"/>
    </source>
</evidence>
<evidence type="ECO:0000313" key="5">
    <source>
        <dbReference type="Proteomes" id="UP000246058"/>
    </source>
</evidence>
<proteinExistence type="predicted"/>
<dbReference type="OrthoDB" id="370541at2"/>
<feature type="transmembrane region" description="Helical" evidence="2">
    <location>
        <begin position="6"/>
        <end position="27"/>
    </location>
</feature>
<protein>
    <submittedName>
        <fullName evidence="4">Peptidoglycan-binding protein</fullName>
    </submittedName>
</protein>
<evidence type="ECO:0000313" key="4">
    <source>
        <dbReference type="EMBL" id="AWN34480.1"/>
    </source>
</evidence>
<feature type="domain" description="LysM" evidence="3">
    <location>
        <begin position="513"/>
        <end position="562"/>
    </location>
</feature>
<feature type="transmembrane region" description="Helical" evidence="2">
    <location>
        <begin position="62"/>
        <end position="81"/>
    </location>
</feature>
<feature type="region of interest" description="Disordered" evidence="1">
    <location>
        <begin position="89"/>
        <end position="135"/>
    </location>
</feature>
<dbReference type="InterPro" id="IPR036779">
    <property type="entry name" value="LysM_dom_sf"/>
</dbReference>
<evidence type="ECO:0000259" key="3">
    <source>
        <dbReference type="PROSITE" id="PS51782"/>
    </source>
</evidence>
<keyword evidence="2" id="KW-0472">Membrane</keyword>
<reference evidence="4 5" key="1">
    <citation type="submission" date="2018-05" db="EMBL/GenBank/DDBJ databases">
        <title>Complete Genome Sequence of Methylobacterium sp. 17Sr1-43.</title>
        <authorList>
            <person name="Srinivasan S."/>
        </authorList>
    </citation>
    <scope>NUCLEOTIDE SEQUENCE [LARGE SCALE GENOMIC DNA]</scope>
    <source>
        <strain evidence="4 5">17Sr1-43</strain>
    </source>
</reference>